<dbReference type="EMBL" id="OCSU01000001">
    <property type="protein sequence ID" value="SOE56652.1"/>
    <property type="molecule type" value="Genomic_DNA"/>
</dbReference>
<evidence type="ECO:0000313" key="3">
    <source>
        <dbReference type="Proteomes" id="UP000219522"/>
    </source>
</evidence>
<dbReference type="Gene3D" id="3.30.360.10">
    <property type="entry name" value="Dihydrodipicolinate Reductase, domain 2"/>
    <property type="match status" value="1"/>
</dbReference>
<comment type="caution">
    <text evidence="2">The sequence shown here is derived from an EMBL/GenBank/DDBJ whole genome shotgun (WGS) entry which is preliminary data.</text>
</comment>
<name>A0A7Z7I2Z9_9BURK</name>
<proteinExistence type="predicted"/>
<reference evidence="2 3" key="1">
    <citation type="submission" date="2017-09" db="EMBL/GenBank/DDBJ databases">
        <authorList>
            <person name="Varghese N."/>
            <person name="Submissions S."/>
        </authorList>
    </citation>
    <scope>NUCLEOTIDE SEQUENCE [LARGE SCALE GENOMIC DNA]</scope>
    <source>
        <strain evidence="2 3">OK806</strain>
    </source>
</reference>
<dbReference type="Proteomes" id="UP000219522">
    <property type="component" value="Unassembled WGS sequence"/>
</dbReference>
<organism evidence="2 3">
    <name type="scientific">Caballeronia arationis</name>
    <dbReference type="NCBI Taxonomy" id="1777142"/>
    <lineage>
        <taxon>Bacteria</taxon>
        <taxon>Pseudomonadati</taxon>
        <taxon>Pseudomonadota</taxon>
        <taxon>Betaproteobacteria</taxon>
        <taxon>Burkholderiales</taxon>
        <taxon>Burkholderiaceae</taxon>
        <taxon>Caballeronia</taxon>
    </lineage>
</organism>
<feature type="compositionally biased region" description="Basic residues" evidence="1">
    <location>
        <begin position="154"/>
        <end position="177"/>
    </location>
</feature>
<keyword evidence="3" id="KW-1185">Reference proteome</keyword>
<accession>A0A7Z7I2Z9</accession>
<protein>
    <submittedName>
        <fullName evidence="2">Uncharacterized protein</fullName>
    </submittedName>
</protein>
<sequence length="234" mass="26802">MLPATPANAHRGNRRRCCSRVSRRQCCNRNLRRVVALRDDARAQGRERTPLHGLAETDEDGVTRRWSITARVASIASVQKRDRDPRFVEVKESVQFIQRFPSGFTATCMSSYASHESRFFRPQGPQGWGRRDGPRVRPQRTAHAARACSSTARVRPRNCRSIRRKRRSSSVRSRARSRLTSVRATRHARGRRALGRNFYTGTKDDIAHLLDSQLRADAVHNVTFPLYVEVDEIL</sequence>
<evidence type="ECO:0000256" key="1">
    <source>
        <dbReference type="SAM" id="MobiDB-lite"/>
    </source>
</evidence>
<gene>
    <name evidence="2" type="ORF">SAMN05446927_1296</name>
</gene>
<evidence type="ECO:0000313" key="2">
    <source>
        <dbReference type="EMBL" id="SOE56652.1"/>
    </source>
</evidence>
<dbReference type="AlphaFoldDB" id="A0A7Z7I2Z9"/>
<feature type="region of interest" description="Disordered" evidence="1">
    <location>
        <begin position="120"/>
        <end position="187"/>
    </location>
</feature>